<accession>A0A1F5EQ73</accession>
<dbReference type="EMBL" id="MFAA01000008">
    <property type="protein sequence ID" value="OGD69539.1"/>
    <property type="molecule type" value="Genomic_DNA"/>
</dbReference>
<dbReference type="AlphaFoldDB" id="A0A1F5EQ73"/>
<comment type="caution">
    <text evidence="2">The sequence shown here is derived from an EMBL/GenBank/DDBJ whole genome shotgun (WGS) entry which is preliminary data.</text>
</comment>
<evidence type="ECO:0000313" key="3">
    <source>
        <dbReference type="Proteomes" id="UP000185891"/>
    </source>
</evidence>
<feature type="transmembrane region" description="Helical" evidence="1">
    <location>
        <begin position="20"/>
        <end position="53"/>
    </location>
</feature>
<evidence type="ECO:0000256" key="1">
    <source>
        <dbReference type="SAM" id="Phobius"/>
    </source>
</evidence>
<gene>
    <name evidence="2" type="ORF">A3E89_00050</name>
</gene>
<dbReference type="Proteomes" id="UP000185891">
    <property type="component" value="Unassembled WGS sequence"/>
</dbReference>
<keyword evidence="1" id="KW-0472">Membrane</keyword>
<name>A0A1F5EQ73_9BACT</name>
<keyword evidence="1" id="KW-1133">Transmembrane helix</keyword>
<proteinExistence type="predicted"/>
<evidence type="ECO:0008006" key="4">
    <source>
        <dbReference type="Google" id="ProtNLM"/>
    </source>
</evidence>
<keyword evidence="1" id="KW-0812">Transmembrane</keyword>
<evidence type="ECO:0000313" key="2">
    <source>
        <dbReference type="EMBL" id="OGD69539.1"/>
    </source>
</evidence>
<reference evidence="2 3" key="1">
    <citation type="journal article" date="2016" name="Nat. Commun.">
        <title>Thousands of microbial genomes shed light on interconnected biogeochemical processes in an aquifer system.</title>
        <authorList>
            <person name="Anantharaman K."/>
            <person name="Brown C.T."/>
            <person name="Hug L.A."/>
            <person name="Sharon I."/>
            <person name="Castelle C.J."/>
            <person name="Probst A.J."/>
            <person name="Thomas B.C."/>
            <person name="Singh A."/>
            <person name="Wilkins M.J."/>
            <person name="Karaoz U."/>
            <person name="Brodie E.L."/>
            <person name="Williams K.H."/>
            <person name="Hubbard S.S."/>
            <person name="Banfield J.F."/>
        </authorList>
    </citation>
    <scope>NUCLEOTIDE SEQUENCE [LARGE SCALE GENOMIC DNA]</scope>
</reference>
<organism evidence="2 3">
    <name type="scientific">Candidatus Campbellbacteria bacterium RIFCSPHIGHO2_12_FULL_35_10</name>
    <dbReference type="NCBI Taxonomy" id="1797578"/>
    <lineage>
        <taxon>Bacteria</taxon>
        <taxon>Candidatus Campbelliibacteriota</taxon>
    </lineage>
</organism>
<sequence length="144" mass="17099">MSIKWQDWEFEYKHKSPDWFWALWIIAIGVSVFSVIKEGYLFAILILIMAFTASLQGVRKPKFIDFEIDETGVIIDKAKYPYKNLESFWIKDSQLVIETKNHLMSHLIISLKETDEQEVEKILSEHLPKEEKEEPIFNKMAKYL</sequence>
<protein>
    <recommendedName>
        <fullName evidence="4">DUF5673 domain-containing protein</fullName>
    </recommendedName>
</protein>